<evidence type="ECO:0000256" key="13">
    <source>
        <dbReference type="ARBA" id="ARBA00023180"/>
    </source>
</evidence>
<feature type="domain" description="Peptidase M28" evidence="17">
    <location>
        <begin position="252"/>
        <end position="486"/>
    </location>
</feature>
<dbReference type="InterPro" id="IPR007484">
    <property type="entry name" value="Peptidase_M28"/>
</dbReference>
<protein>
    <recommendedName>
        <fullName evidence="14">Peptide hydrolase</fullName>
        <ecNumber evidence="14">3.4.-.-</ecNumber>
    </recommendedName>
</protein>
<evidence type="ECO:0000256" key="1">
    <source>
        <dbReference type="ARBA" id="ARBA00001947"/>
    </source>
</evidence>
<dbReference type="RefSeq" id="XP_001228533.1">
    <property type="nucleotide sequence ID" value="XM_001228532.1"/>
</dbReference>
<dbReference type="GO" id="GO:0008235">
    <property type="term" value="F:metalloexopeptidase activity"/>
    <property type="evidence" value="ECO:0007669"/>
    <property type="project" value="InterPro"/>
</dbReference>
<evidence type="ECO:0000259" key="16">
    <source>
        <dbReference type="Pfam" id="PF02225"/>
    </source>
</evidence>
<keyword evidence="19" id="KW-1185">Reference proteome</keyword>
<evidence type="ECO:0000256" key="4">
    <source>
        <dbReference type="ARBA" id="ARBA00011245"/>
    </source>
</evidence>
<dbReference type="InterPro" id="IPR046450">
    <property type="entry name" value="PA_dom_sf"/>
</dbReference>
<dbReference type="PANTHER" id="PTHR12147:SF57">
    <property type="entry name" value="PEPTIDE HYDROLASE"/>
    <property type="match status" value="1"/>
</dbReference>
<evidence type="ECO:0000256" key="2">
    <source>
        <dbReference type="ARBA" id="ARBA00004613"/>
    </source>
</evidence>
<dbReference type="Proteomes" id="UP000001056">
    <property type="component" value="Unassembled WGS sequence"/>
</dbReference>
<dbReference type="GO" id="GO:0005576">
    <property type="term" value="C:extracellular region"/>
    <property type="evidence" value="ECO:0007669"/>
    <property type="project" value="UniProtKB-SubCell"/>
</dbReference>
<evidence type="ECO:0000256" key="12">
    <source>
        <dbReference type="ARBA" id="ARBA00023049"/>
    </source>
</evidence>
<dbReference type="FunFam" id="3.40.630.10:FF:000054">
    <property type="entry name" value="Peptide hydrolase"/>
    <property type="match status" value="1"/>
</dbReference>
<evidence type="ECO:0000256" key="6">
    <source>
        <dbReference type="ARBA" id="ARBA00022525"/>
    </source>
</evidence>
<evidence type="ECO:0000256" key="9">
    <source>
        <dbReference type="ARBA" id="ARBA00022729"/>
    </source>
</evidence>
<comment type="cofactor">
    <cofactor evidence="1">
        <name>Zn(2+)</name>
        <dbReference type="ChEBI" id="CHEBI:29105"/>
    </cofactor>
</comment>
<dbReference type="FunCoup" id="Q2GN48">
    <property type="interactions" value="29"/>
</dbReference>
<reference evidence="19" key="1">
    <citation type="journal article" date="2015" name="Genome Announc.">
        <title>Draft genome sequence of the cellulolytic fungus Chaetomium globosum.</title>
        <authorList>
            <person name="Cuomo C.A."/>
            <person name="Untereiner W.A."/>
            <person name="Ma L.-J."/>
            <person name="Grabherr M."/>
            <person name="Birren B.W."/>
        </authorList>
    </citation>
    <scope>NUCLEOTIDE SEQUENCE [LARGE SCALE GENOMIC DNA]</scope>
    <source>
        <strain evidence="19">ATCC 6205 / CBS 148.51 / DSM 1962 / NBRC 6347 / NRRL 1970</strain>
    </source>
</reference>
<dbReference type="CDD" id="cd02130">
    <property type="entry name" value="PA_ScAPY_like"/>
    <property type="match status" value="1"/>
</dbReference>
<evidence type="ECO:0000256" key="5">
    <source>
        <dbReference type="ARBA" id="ARBA00022438"/>
    </source>
</evidence>
<dbReference type="HOGENOM" id="CLU_024336_0_2_1"/>
<keyword evidence="12" id="KW-0482">Metalloprotease</keyword>
<dbReference type="AlphaFoldDB" id="Q2GN48"/>
<dbReference type="OrthoDB" id="10013407at2759"/>
<dbReference type="Pfam" id="PF04389">
    <property type="entry name" value="Peptidase_M28"/>
    <property type="match status" value="1"/>
</dbReference>
<dbReference type="OMA" id="HDKRHRT"/>
<dbReference type="SUPFAM" id="SSF52025">
    <property type="entry name" value="PA domain"/>
    <property type="match status" value="1"/>
</dbReference>
<organism evidence="18 19">
    <name type="scientific">Chaetomium globosum (strain ATCC 6205 / CBS 148.51 / DSM 1962 / NBRC 6347 / NRRL 1970)</name>
    <name type="common">Soil fungus</name>
    <dbReference type="NCBI Taxonomy" id="306901"/>
    <lineage>
        <taxon>Eukaryota</taxon>
        <taxon>Fungi</taxon>
        <taxon>Dikarya</taxon>
        <taxon>Ascomycota</taxon>
        <taxon>Pezizomycotina</taxon>
        <taxon>Sordariomycetes</taxon>
        <taxon>Sordariomycetidae</taxon>
        <taxon>Sordariales</taxon>
        <taxon>Chaetomiaceae</taxon>
        <taxon>Chaetomium</taxon>
    </lineage>
</organism>
<dbReference type="GO" id="GO:0006508">
    <property type="term" value="P:proteolysis"/>
    <property type="evidence" value="ECO:0007669"/>
    <property type="project" value="UniProtKB-KW"/>
</dbReference>
<evidence type="ECO:0000313" key="19">
    <source>
        <dbReference type="Proteomes" id="UP000001056"/>
    </source>
</evidence>
<evidence type="ECO:0000313" key="18">
    <source>
        <dbReference type="EMBL" id="EAQ84202.1"/>
    </source>
</evidence>
<evidence type="ECO:0000256" key="11">
    <source>
        <dbReference type="ARBA" id="ARBA00022833"/>
    </source>
</evidence>
<dbReference type="FunFam" id="3.50.30.30:FF:000030">
    <property type="entry name" value="Peptide hydrolase"/>
    <property type="match status" value="1"/>
</dbReference>
<dbReference type="InterPro" id="IPR041756">
    <property type="entry name" value="M28_SGAP-like"/>
</dbReference>
<feature type="region of interest" description="Disordered" evidence="15">
    <location>
        <begin position="518"/>
        <end position="541"/>
    </location>
</feature>
<comment type="subunit">
    <text evidence="4">Monomer.</text>
</comment>
<comment type="subcellular location">
    <subcellularLocation>
        <location evidence="2">Secreted</location>
    </subcellularLocation>
</comment>
<keyword evidence="7 14" id="KW-0645">Protease</keyword>
<sequence>MRTSTASLLAFAVPALATAGGGPGHGHDGPKGPGCGGGPGGPKPALVNSEKLQALINIEDLVAGSQNLQDIANAHGGNRAFGGGGHNATVDYLYEALTALDYYDVVKQPFTEIYSEGKGSLTVDGEDIQADTLTYTPGGEATKPLVAVANLGCDAADYPAEVSGNIAFISRGTCPFSQKSINAKAAGAVAAIIYNNEAGELAGTLGEPFKEYAPVVGISQEDSKVILEKLAQGEVTATVKIDALVEERVSYNVIAETKGGDHNNVLVLGGHTDSVPAGPGINDDGSGTIGILTVAKALAKFRVKNAVRFAFWSAEEFGLLGSYFYMNSINGSDTEVAKIRAYLNFDMVNTSIPLHPTTHEATLTSAQIASPNYIYGIYDGDGNAFNLTGPAGSDVIEKDFENFFKSKNSPSVPTEFSGRSDYAAFIENGIPSGGLFTGAEVLKTEEEAKLFGGEAGVAYDINYHKIGDDINNLALDAYLLNTQAIADSVAKYALSFKTLPPVETKTRRWDADRARMLKRSGGSHGHAGHTHSGPCGGGAEI</sequence>
<evidence type="ECO:0000256" key="10">
    <source>
        <dbReference type="ARBA" id="ARBA00022801"/>
    </source>
</evidence>
<dbReference type="eggNOG" id="KOG2195">
    <property type="taxonomic scope" value="Eukaryota"/>
</dbReference>
<keyword evidence="5" id="KW-0031">Aminopeptidase</keyword>
<dbReference type="Gene3D" id="3.50.30.30">
    <property type="match status" value="1"/>
</dbReference>
<feature type="chain" id="PRO_5005142903" description="Peptide hydrolase" evidence="14">
    <location>
        <begin position="20"/>
        <end position="541"/>
    </location>
</feature>
<evidence type="ECO:0000259" key="17">
    <source>
        <dbReference type="Pfam" id="PF04389"/>
    </source>
</evidence>
<comment type="similarity">
    <text evidence="3">Belongs to the peptidase M28 family. M28A subfamily.</text>
</comment>
<evidence type="ECO:0000256" key="7">
    <source>
        <dbReference type="ARBA" id="ARBA00022670"/>
    </source>
</evidence>
<dbReference type="InParanoid" id="Q2GN48"/>
<feature type="region of interest" description="Disordered" evidence="15">
    <location>
        <begin position="21"/>
        <end position="44"/>
    </location>
</feature>
<proteinExistence type="inferred from homology"/>
<keyword evidence="8 14" id="KW-0479">Metal-binding</keyword>
<dbReference type="Gene3D" id="3.40.630.10">
    <property type="entry name" value="Zn peptidases"/>
    <property type="match status" value="1"/>
</dbReference>
<dbReference type="SUPFAM" id="SSF53187">
    <property type="entry name" value="Zn-dependent exopeptidases"/>
    <property type="match status" value="1"/>
</dbReference>
<keyword evidence="11 14" id="KW-0862">Zinc</keyword>
<keyword evidence="6" id="KW-0964">Secreted</keyword>
<feature type="compositionally biased region" description="Gly residues" evidence="15">
    <location>
        <begin position="31"/>
        <end position="40"/>
    </location>
</feature>
<dbReference type="GO" id="GO:0004177">
    <property type="term" value="F:aminopeptidase activity"/>
    <property type="evidence" value="ECO:0007669"/>
    <property type="project" value="UniProtKB-KW"/>
</dbReference>
<dbReference type="EC" id="3.4.-.-" evidence="14"/>
<dbReference type="EMBL" id="CH408035">
    <property type="protein sequence ID" value="EAQ84202.1"/>
    <property type="molecule type" value="Genomic_DNA"/>
</dbReference>
<feature type="domain" description="PA" evidence="16">
    <location>
        <begin position="142"/>
        <end position="224"/>
    </location>
</feature>
<dbReference type="CDD" id="cd03876">
    <property type="entry name" value="M28_SGAP_like"/>
    <property type="match status" value="1"/>
</dbReference>
<keyword evidence="13" id="KW-0325">Glycoprotein</keyword>
<dbReference type="PANTHER" id="PTHR12147">
    <property type="entry name" value="METALLOPEPTIDASE M28 FAMILY MEMBER"/>
    <property type="match status" value="1"/>
</dbReference>
<dbReference type="VEuPathDB" id="FungiDB:CHGG_10606"/>
<evidence type="ECO:0000256" key="3">
    <source>
        <dbReference type="ARBA" id="ARBA00005957"/>
    </source>
</evidence>
<keyword evidence="10 14" id="KW-0378">Hydrolase</keyword>
<dbReference type="GeneID" id="4396523"/>
<name>Q2GN48_CHAGB</name>
<keyword evidence="9 14" id="KW-0732">Signal</keyword>
<dbReference type="InterPro" id="IPR003137">
    <property type="entry name" value="PA_domain"/>
</dbReference>
<dbReference type="InterPro" id="IPR045175">
    <property type="entry name" value="M28_fam"/>
</dbReference>
<evidence type="ECO:0000256" key="15">
    <source>
        <dbReference type="SAM" id="MobiDB-lite"/>
    </source>
</evidence>
<feature type="signal peptide" evidence="14">
    <location>
        <begin position="1"/>
        <end position="19"/>
    </location>
</feature>
<dbReference type="Pfam" id="PF02225">
    <property type="entry name" value="PA"/>
    <property type="match status" value="1"/>
</dbReference>
<evidence type="ECO:0000256" key="8">
    <source>
        <dbReference type="ARBA" id="ARBA00022723"/>
    </source>
</evidence>
<evidence type="ECO:0000256" key="14">
    <source>
        <dbReference type="RuleBase" id="RU361240"/>
    </source>
</evidence>
<accession>Q2GN48</accession>
<dbReference type="GO" id="GO:0046872">
    <property type="term" value="F:metal ion binding"/>
    <property type="evidence" value="ECO:0007669"/>
    <property type="project" value="UniProtKB-KW"/>
</dbReference>
<gene>
    <name evidence="18" type="ORF">CHGG_10606</name>
</gene>